<feature type="transmembrane region" description="Helical" evidence="2">
    <location>
        <begin position="78"/>
        <end position="96"/>
    </location>
</feature>
<organism evidence="3 4">
    <name type="scientific">Breoghania corrubedonensis</name>
    <dbReference type="NCBI Taxonomy" id="665038"/>
    <lineage>
        <taxon>Bacteria</taxon>
        <taxon>Pseudomonadati</taxon>
        <taxon>Pseudomonadota</taxon>
        <taxon>Alphaproteobacteria</taxon>
        <taxon>Hyphomicrobiales</taxon>
        <taxon>Stappiaceae</taxon>
        <taxon>Breoghania</taxon>
    </lineage>
</organism>
<proteinExistence type="predicted"/>
<keyword evidence="2" id="KW-1133">Transmembrane helix</keyword>
<comment type="caution">
    <text evidence="3">The sequence shown here is derived from an EMBL/GenBank/DDBJ whole genome shotgun (WGS) entry which is preliminary data.</text>
</comment>
<dbReference type="EMBL" id="QAYG01000001">
    <property type="protein sequence ID" value="PTW62657.1"/>
    <property type="molecule type" value="Genomic_DNA"/>
</dbReference>
<keyword evidence="2" id="KW-0472">Membrane</keyword>
<evidence type="ECO:0000313" key="4">
    <source>
        <dbReference type="Proteomes" id="UP000244081"/>
    </source>
</evidence>
<dbReference type="Proteomes" id="UP000244081">
    <property type="component" value="Unassembled WGS sequence"/>
</dbReference>
<name>A0A2T5VFW8_9HYPH</name>
<evidence type="ECO:0000313" key="3">
    <source>
        <dbReference type="EMBL" id="PTW62657.1"/>
    </source>
</evidence>
<evidence type="ECO:0000256" key="2">
    <source>
        <dbReference type="SAM" id="Phobius"/>
    </source>
</evidence>
<dbReference type="AlphaFoldDB" id="A0A2T5VFW8"/>
<reference evidence="3 4" key="1">
    <citation type="submission" date="2018-04" db="EMBL/GenBank/DDBJ databases">
        <title>Genomic Encyclopedia of Archaeal and Bacterial Type Strains, Phase II (KMG-II): from individual species to whole genera.</title>
        <authorList>
            <person name="Goeker M."/>
        </authorList>
    </citation>
    <scope>NUCLEOTIDE SEQUENCE [LARGE SCALE GENOMIC DNA]</scope>
    <source>
        <strain evidence="3 4">DSM 23382</strain>
    </source>
</reference>
<sequence>MIHIRHNSAYNGSLDKPFTAPAGSEMDQRTDQIGPHSSAGVADGSSSALWGVQTPERLQHERRAARRHSTRVRWLKRLLPAMSVLIVAGVLGAMALRNLLPGFDLGAINITTDGIVMSNPELSGHDGERSYRVTAKRAIQSLMNPKLITLEEIDARVKLSPEEWVAFTAPHGIYDSGNERLKLSDGIKLEWSRGYHVTLSGAEIGLKDGSILSDDAIHVSSDQGTFQAGRISVADNGASVHFTDGIKMTLHPAQAGDKKQREQAQ</sequence>
<accession>A0A2T5VFW8</accession>
<protein>
    <submittedName>
        <fullName evidence="3">Lipopolysaccharide export system protein LptC</fullName>
    </submittedName>
</protein>
<keyword evidence="2" id="KW-0812">Transmembrane</keyword>
<gene>
    <name evidence="3" type="ORF">C8N35_101704</name>
</gene>
<evidence type="ECO:0000256" key="1">
    <source>
        <dbReference type="SAM" id="MobiDB-lite"/>
    </source>
</evidence>
<keyword evidence="4" id="KW-1185">Reference proteome</keyword>
<feature type="region of interest" description="Disordered" evidence="1">
    <location>
        <begin position="13"/>
        <end position="46"/>
    </location>
</feature>
<feature type="compositionally biased region" description="Low complexity" evidence="1">
    <location>
        <begin position="37"/>
        <end position="46"/>
    </location>
</feature>